<keyword evidence="1" id="KW-0805">Transcription regulation</keyword>
<dbReference type="PANTHER" id="PTHR30055:SF234">
    <property type="entry name" value="HTH-TYPE TRANSCRIPTIONAL REGULATOR BETI"/>
    <property type="match status" value="1"/>
</dbReference>
<gene>
    <name evidence="6" type="ORF">KO481_12310</name>
</gene>
<dbReference type="PRINTS" id="PR00455">
    <property type="entry name" value="HTHTETR"/>
</dbReference>
<evidence type="ECO:0000256" key="4">
    <source>
        <dbReference type="PROSITE-ProRule" id="PRU00335"/>
    </source>
</evidence>
<evidence type="ECO:0000259" key="5">
    <source>
        <dbReference type="PROSITE" id="PS50977"/>
    </source>
</evidence>
<dbReference type="InterPro" id="IPR001647">
    <property type="entry name" value="HTH_TetR"/>
</dbReference>
<feature type="DNA-binding region" description="H-T-H motif" evidence="4">
    <location>
        <begin position="38"/>
        <end position="57"/>
    </location>
</feature>
<dbReference type="PANTHER" id="PTHR30055">
    <property type="entry name" value="HTH-TYPE TRANSCRIPTIONAL REGULATOR RUTR"/>
    <property type="match status" value="1"/>
</dbReference>
<keyword evidence="7" id="KW-1185">Reference proteome</keyword>
<proteinExistence type="predicted"/>
<evidence type="ECO:0000256" key="2">
    <source>
        <dbReference type="ARBA" id="ARBA00023125"/>
    </source>
</evidence>
<sequence length="212" mass="23467">MARRRGWGGSPPGSDEEASSRIVSAAVDLIGRTGSEISIADVAESLGVIRQTVYRYFPSADALMRAAAIASVDGFLDRLTQQVSGIEDPVEAMTEGVVYTLAEVRRIPHLGILLTATYSNVDHEALTSHEARAFGMTMIKRFDVDWERYGYDEASLHELVEYLLRTMQSFFVSPGNPPRSDDDLRRYLRRWMGAAIIAQMEPGRDVKAGHSS</sequence>
<accession>A0ABS6AW88</accession>
<dbReference type="EMBL" id="JAHKNI010000003">
    <property type="protein sequence ID" value="MBU3062307.1"/>
    <property type="molecule type" value="Genomic_DNA"/>
</dbReference>
<evidence type="ECO:0000256" key="1">
    <source>
        <dbReference type="ARBA" id="ARBA00023015"/>
    </source>
</evidence>
<evidence type="ECO:0000313" key="7">
    <source>
        <dbReference type="Proteomes" id="UP000733379"/>
    </source>
</evidence>
<dbReference type="InterPro" id="IPR009057">
    <property type="entry name" value="Homeodomain-like_sf"/>
</dbReference>
<keyword evidence="2 4" id="KW-0238">DNA-binding</keyword>
<protein>
    <submittedName>
        <fullName evidence="6">TetR/AcrR family transcriptional regulator</fullName>
    </submittedName>
</protein>
<dbReference type="InterPro" id="IPR050109">
    <property type="entry name" value="HTH-type_TetR-like_transc_reg"/>
</dbReference>
<dbReference type="Pfam" id="PF00440">
    <property type="entry name" value="TetR_N"/>
    <property type="match status" value="1"/>
</dbReference>
<name>A0ABS6AW88_9NOCA</name>
<dbReference type="Proteomes" id="UP000733379">
    <property type="component" value="Unassembled WGS sequence"/>
</dbReference>
<evidence type="ECO:0000313" key="6">
    <source>
        <dbReference type="EMBL" id="MBU3062307.1"/>
    </source>
</evidence>
<evidence type="ECO:0000256" key="3">
    <source>
        <dbReference type="ARBA" id="ARBA00023163"/>
    </source>
</evidence>
<organism evidence="6 7">
    <name type="scientific">Nocardia albiluteola</name>
    <dbReference type="NCBI Taxonomy" id="2842303"/>
    <lineage>
        <taxon>Bacteria</taxon>
        <taxon>Bacillati</taxon>
        <taxon>Actinomycetota</taxon>
        <taxon>Actinomycetes</taxon>
        <taxon>Mycobacteriales</taxon>
        <taxon>Nocardiaceae</taxon>
        <taxon>Nocardia</taxon>
    </lineage>
</organism>
<reference evidence="6 7" key="1">
    <citation type="submission" date="2021-06" db="EMBL/GenBank/DDBJ databases">
        <title>Actinomycetes sequencing.</title>
        <authorList>
            <person name="Shan Q."/>
        </authorList>
    </citation>
    <scope>NUCLEOTIDE SEQUENCE [LARGE SCALE GENOMIC DNA]</scope>
    <source>
        <strain evidence="6 7">NEAU-G5</strain>
    </source>
</reference>
<dbReference type="PROSITE" id="PS50977">
    <property type="entry name" value="HTH_TETR_2"/>
    <property type="match status" value="1"/>
</dbReference>
<feature type="domain" description="HTH tetR-type" evidence="5">
    <location>
        <begin position="16"/>
        <end position="75"/>
    </location>
</feature>
<dbReference type="Gene3D" id="1.10.357.10">
    <property type="entry name" value="Tetracycline Repressor, domain 2"/>
    <property type="match status" value="1"/>
</dbReference>
<dbReference type="SUPFAM" id="SSF46689">
    <property type="entry name" value="Homeodomain-like"/>
    <property type="match status" value="1"/>
</dbReference>
<keyword evidence="3" id="KW-0804">Transcription</keyword>
<comment type="caution">
    <text evidence="6">The sequence shown here is derived from an EMBL/GenBank/DDBJ whole genome shotgun (WGS) entry which is preliminary data.</text>
</comment>
<dbReference type="RefSeq" id="WP_215917166.1">
    <property type="nucleotide sequence ID" value="NZ_JAHKNI010000003.1"/>
</dbReference>